<feature type="domain" description="Amidohydrolase-related" evidence="2">
    <location>
        <begin position="8"/>
        <end position="304"/>
    </location>
</feature>
<evidence type="ECO:0000313" key="3">
    <source>
        <dbReference type="EMBL" id="KEA63962.1"/>
    </source>
</evidence>
<reference evidence="3 4" key="1">
    <citation type="submission" date="2014-04" db="EMBL/GenBank/DDBJ databases">
        <title>Marinobacterium kochiensis sp. nov., isolated from sediment sample collected from Kochi backwaters in Kerala, India.</title>
        <authorList>
            <person name="Singh A."/>
            <person name="Pinnaka A.K."/>
        </authorList>
    </citation>
    <scope>NUCLEOTIDE SEQUENCE [LARGE SCALE GENOMIC DNA]</scope>
    <source>
        <strain evidence="3 4">AK27</strain>
    </source>
</reference>
<dbReference type="RefSeq" id="WP_036186320.1">
    <property type="nucleotide sequence ID" value="NZ_JMQN01000021.1"/>
</dbReference>
<proteinExistence type="inferred from homology"/>
<dbReference type="PATRIC" id="fig|1232683.4.peg.1671"/>
<dbReference type="PANTHER" id="PTHR43569:SF1">
    <property type="entry name" value="BLL3371 PROTEIN"/>
    <property type="match status" value="1"/>
</dbReference>
<dbReference type="eggNOG" id="COG3618">
    <property type="taxonomic scope" value="Bacteria"/>
</dbReference>
<dbReference type="Gene3D" id="3.20.20.140">
    <property type="entry name" value="Metal-dependent hydrolases"/>
    <property type="match status" value="1"/>
</dbReference>
<evidence type="ECO:0000313" key="4">
    <source>
        <dbReference type="Proteomes" id="UP000028252"/>
    </source>
</evidence>
<accession>A0A081FZK7</accession>
<dbReference type="OrthoDB" id="9787654at2"/>
<keyword evidence="4" id="KW-1185">Reference proteome</keyword>
<dbReference type="Pfam" id="PF04909">
    <property type="entry name" value="Amidohydro_2"/>
    <property type="match status" value="1"/>
</dbReference>
<protein>
    <submittedName>
        <fullName evidence="3">L-fuconolactone hydrolase</fullName>
    </submittedName>
</protein>
<gene>
    <name evidence="3" type="ORF">ADIMK_1697</name>
</gene>
<dbReference type="PANTHER" id="PTHR43569">
    <property type="entry name" value="AMIDOHYDROLASE"/>
    <property type="match status" value="1"/>
</dbReference>
<evidence type="ECO:0000259" key="2">
    <source>
        <dbReference type="Pfam" id="PF04909"/>
    </source>
</evidence>
<dbReference type="SUPFAM" id="SSF51556">
    <property type="entry name" value="Metallo-dependent hydrolases"/>
    <property type="match status" value="1"/>
</dbReference>
<dbReference type="Proteomes" id="UP000028252">
    <property type="component" value="Unassembled WGS sequence"/>
</dbReference>
<dbReference type="STRING" id="1232683.ADIMK_1697"/>
<dbReference type="AlphaFoldDB" id="A0A081FZK7"/>
<sequence length="311" mass="35152">MMHAQRLIDAHHHFWILGQQLDYPWLGDQPVHDFFLGDYTAIRRAFQPSNLRRLIPQGYVLIGSVHCEAEAARHQAVEETFWVETLARTQELPTAHVGWAGFGTDTCASELDQQLCSALFRGVRAKPVTAKRPDQLHTVRGQPGSLQDDRWCSGLQLLAERDLSWDLRVPAWHLSEAAERLQEHPTLRVILNHCGLPWDRSEQGLRSWRQGIAALASNPNVCVKLSELGTPGRPWIAEDNRALLVELLQVFGPQRCLYASNAPVSGLQVGYADWLALVESVITQVVPNARDDVLWRNAARWYRLDLPSDLS</sequence>
<comment type="similarity">
    <text evidence="1">Belongs to the metallo-dependent hydrolases superfamily.</text>
</comment>
<name>A0A081FZK7_9GAMM</name>
<dbReference type="GO" id="GO:0016787">
    <property type="term" value="F:hydrolase activity"/>
    <property type="evidence" value="ECO:0007669"/>
    <property type="project" value="UniProtKB-KW"/>
</dbReference>
<keyword evidence="3" id="KW-0378">Hydrolase</keyword>
<dbReference type="InterPro" id="IPR032466">
    <property type="entry name" value="Metal_Hydrolase"/>
</dbReference>
<dbReference type="InterPro" id="IPR006680">
    <property type="entry name" value="Amidohydro-rel"/>
</dbReference>
<evidence type="ECO:0000256" key="1">
    <source>
        <dbReference type="ARBA" id="ARBA00038310"/>
    </source>
</evidence>
<comment type="caution">
    <text evidence="3">The sequence shown here is derived from an EMBL/GenBank/DDBJ whole genome shotgun (WGS) entry which is preliminary data.</text>
</comment>
<dbReference type="EMBL" id="JMQN01000021">
    <property type="protein sequence ID" value="KEA63962.1"/>
    <property type="molecule type" value="Genomic_DNA"/>
</dbReference>
<organism evidence="3 4">
    <name type="scientific">Marinobacterium lacunae</name>
    <dbReference type="NCBI Taxonomy" id="1232683"/>
    <lineage>
        <taxon>Bacteria</taxon>
        <taxon>Pseudomonadati</taxon>
        <taxon>Pseudomonadota</taxon>
        <taxon>Gammaproteobacteria</taxon>
        <taxon>Oceanospirillales</taxon>
        <taxon>Oceanospirillaceae</taxon>
        <taxon>Marinobacterium</taxon>
    </lineage>
</organism>
<dbReference type="InterPro" id="IPR052350">
    <property type="entry name" value="Metallo-dep_Lactonases"/>
</dbReference>